<keyword evidence="2" id="KW-0326">Glycosidase</keyword>
<evidence type="ECO:0000313" key="6">
    <source>
        <dbReference type="Proteomes" id="UP000242561"/>
    </source>
</evidence>
<protein>
    <submittedName>
        <fullName evidence="5">Alpha-glucosidase</fullName>
    </submittedName>
</protein>
<dbReference type="OrthoDB" id="176168at2"/>
<dbReference type="PANTHER" id="PTHR46959:SF2">
    <property type="entry name" value="SULFOQUINOVOSIDASE"/>
    <property type="match status" value="1"/>
</dbReference>
<evidence type="ECO:0000259" key="4">
    <source>
        <dbReference type="Pfam" id="PF21365"/>
    </source>
</evidence>
<name>A0A1L3J989_9SPHN</name>
<sequence>MAEFRALDNGFDLMLGQLCLLSHREKSPAFTIAIGDEDVEMVRGNFKIADTLKSVYSPYIVQNCEAQRVTLLNKAGSGEDDGQSIILQLEQQDGYFTLNIKASNPEINRIVMSLNALENEHIYGGGEQMSYLNLRGRNFPIWTSEPGVGRDKSTELTKIMDADGMAGGDYWTSNYPQPTFISDRHYACHIDGTAYAEMDFTSRDSHKITYWNNELNIKLFMGENQLSIVGQLAQYFGRQPALPNWAIGGAIIGLKDGDNSFARLEKFADAGTAISGLWCEDWVGIRQTDFGRRLFWNWSWNEARYPDLPNRIKELAEKNIRFLGYVNPYIAVDAAQFAEAKSGGHLALNLHDDEPYLVDFGQFDCGVVDFTRPETQKWFAEEIIAKQMIDFGLSGWMADFGEYLPIDLRLHDGSDPMEAHNLWPLLWAKVNDMAVKSRGRDDIVFFMRAGASGVQAHCPLLWAGDQCVDFSRHDGIGTVITAALSAGLVGNAYSHHDVGGYTSLHGNIRTADLMKRWAELGAFTPVMRSHEGNRPDDNLQYDSNDDLLSHFAAMSRVHLALAPYVRFMSDQAVKDGLPLQRPLFLHYPDDSEVGDMQDQYLYGTDMLVAPIIEADQFSRKLYLPAGENWVHLWSGKKFTSGWHDVASPYGEPPVFYKENSTFSQLFAGLCSARNSENQGEKYG</sequence>
<keyword evidence="2" id="KW-0378">Hydrolase</keyword>
<dbReference type="GO" id="GO:0005975">
    <property type="term" value="P:carbohydrate metabolic process"/>
    <property type="evidence" value="ECO:0007669"/>
    <property type="project" value="InterPro"/>
</dbReference>
<evidence type="ECO:0000256" key="2">
    <source>
        <dbReference type="RuleBase" id="RU361185"/>
    </source>
</evidence>
<dbReference type="InterPro" id="IPR011013">
    <property type="entry name" value="Gal_mutarotase_sf_dom"/>
</dbReference>
<evidence type="ECO:0000313" key="5">
    <source>
        <dbReference type="EMBL" id="APG61685.1"/>
    </source>
</evidence>
<dbReference type="EMBL" id="CP018154">
    <property type="protein sequence ID" value="APG61685.1"/>
    <property type="molecule type" value="Genomic_DNA"/>
</dbReference>
<feature type="domain" description="Glycoside hydrolase family 31 TIM barrel" evidence="3">
    <location>
        <begin position="240"/>
        <end position="564"/>
    </location>
</feature>
<dbReference type="InterPro" id="IPR048395">
    <property type="entry name" value="Glyco_hydro_31_C"/>
</dbReference>
<dbReference type="CDD" id="cd14752">
    <property type="entry name" value="GH31_N"/>
    <property type="match status" value="1"/>
</dbReference>
<dbReference type="InterPro" id="IPR013780">
    <property type="entry name" value="Glyco_hydro_b"/>
</dbReference>
<proteinExistence type="inferred from homology"/>
<dbReference type="PANTHER" id="PTHR46959">
    <property type="entry name" value="SULFOQUINOVOSIDASE"/>
    <property type="match status" value="1"/>
</dbReference>
<dbReference type="GO" id="GO:0004553">
    <property type="term" value="F:hydrolase activity, hydrolyzing O-glycosyl compounds"/>
    <property type="evidence" value="ECO:0007669"/>
    <property type="project" value="InterPro"/>
</dbReference>
<comment type="similarity">
    <text evidence="1 2">Belongs to the glycosyl hydrolase 31 family.</text>
</comment>
<organism evidence="5 6">
    <name type="scientific">Sphingorhabdus lutea</name>
    <dbReference type="NCBI Taxonomy" id="1913578"/>
    <lineage>
        <taxon>Bacteria</taxon>
        <taxon>Pseudomonadati</taxon>
        <taxon>Pseudomonadota</taxon>
        <taxon>Alphaproteobacteria</taxon>
        <taxon>Sphingomonadales</taxon>
        <taxon>Sphingomonadaceae</taxon>
        <taxon>Sphingorhabdus</taxon>
    </lineage>
</organism>
<dbReference type="InterPro" id="IPR044112">
    <property type="entry name" value="YihQ_TIM-like"/>
</dbReference>
<keyword evidence="6" id="KW-1185">Reference proteome</keyword>
<dbReference type="NCBIfam" id="NF007746">
    <property type="entry name" value="PRK10426.1"/>
    <property type="match status" value="1"/>
</dbReference>
<dbReference type="Gene3D" id="2.60.40.1180">
    <property type="entry name" value="Golgi alpha-mannosidase II"/>
    <property type="match status" value="1"/>
</dbReference>
<evidence type="ECO:0000259" key="3">
    <source>
        <dbReference type="Pfam" id="PF01055"/>
    </source>
</evidence>
<dbReference type="GO" id="GO:0030246">
    <property type="term" value="F:carbohydrate binding"/>
    <property type="evidence" value="ECO:0007669"/>
    <property type="project" value="InterPro"/>
</dbReference>
<dbReference type="Gene3D" id="3.20.20.80">
    <property type="entry name" value="Glycosidases"/>
    <property type="match status" value="1"/>
</dbReference>
<accession>A0A1L3J989</accession>
<dbReference type="STRING" id="1913578.LPB140_01235"/>
<reference evidence="5 6" key="1">
    <citation type="submission" date="2016-11" db="EMBL/GenBank/DDBJ databases">
        <title>Sphingorhabdus sp. LPB0140, isolated from marine environment.</title>
        <authorList>
            <person name="Kim E."/>
            <person name="Yi H."/>
        </authorList>
    </citation>
    <scope>NUCLEOTIDE SEQUENCE [LARGE SCALE GENOMIC DNA]</scope>
    <source>
        <strain evidence="5 6">LPB0140</strain>
    </source>
</reference>
<gene>
    <name evidence="5" type="ORF">LPB140_01235</name>
</gene>
<dbReference type="InterPro" id="IPR017853">
    <property type="entry name" value="GH"/>
</dbReference>
<dbReference type="Pfam" id="PF21365">
    <property type="entry name" value="Glyco_hydro_31_3rd"/>
    <property type="match status" value="1"/>
</dbReference>
<dbReference type="Gene3D" id="2.60.40.1760">
    <property type="entry name" value="glycosyl hydrolase (family 31)"/>
    <property type="match status" value="1"/>
</dbReference>
<dbReference type="SUPFAM" id="SSF51011">
    <property type="entry name" value="Glycosyl hydrolase domain"/>
    <property type="match status" value="1"/>
</dbReference>
<dbReference type="SUPFAM" id="SSF74650">
    <property type="entry name" value="Galactose mutarotase-like"/>
    <property type="match status" value="1"/>
</dbReference>
<dbReference type="Pfam" id="PF01055">
    <property type="entry name" value="Glyco_hydro_31_2nd"/>
    <property type="match status" value="1"/>
</dbReference>
<dbReference type="CDD" id="cd06594">
    <property type="entry name" value="GH31_glucosidase_YihQ"/>
    <property type="match status" value="1"/>
</dbReference>
<dbReference type="Proteomes" id="UP000242561">
    <property type="component" value="Chromosome"/>
</dbReference>
<dbReference type="InterPro" id="IPR000322">
    <property type="entry name" value="Glyco_hydro_31_TIM"/>
</dbReference>
<dbReference type="KEGG" id="sphl:LPB140_01235"/>
<dbReference type="AlphaFoldDB" id="A0A1L3J989"/>
<dbReference type="InterPro" id="IPR052990">
    <property type="entry name" value="Sulfoquinovosidase_GH31"/>
</dbReference>
<dbReference type="SUPFAM" id="SSF51445">
    <property type="entry name" value="(Trans)glycosidases"/>
    <property type="match status" value="1"/>
</dbReference>
<feature type="domain" description="Glycosyl hydrolase family 31 C-terminal" evidence="4">
    <location>
        <begin position="576"/>
        <end position="660"/>
    </location>
</feature>
<evidence type="ECO:0000256" key="1">
    <source>
        <dbReference type="ARBA" id="ARBA00007806"/>
    </source>
</evidence>